<dbReference type="InterPro" id="IPR029044">
    <property type="entry name" value="Nucleotide-diphossugar_trans"/>
</dbReference>
<dbReference type="STRING" id="633813.SAMN04488087_2626"/>
<name>A0A1M6XJL2_9BACT</name>
<reference evidence="2" key="1">
    <citation type="submission" date="2016-11" db="EMBL/GenBank/DDBJ databases">
        <authorList>
            <person name="Varghese N."/>
            <person name="Submissions S."/>
        </authorList>
    </citation>
    <scope>NUCLEOTIDE SEQUENCE [LARGE SCALE GENOMIC DNA]</scope>
    <source>
        <strain evidence="2">DSM 22212</strain>
    </source>
</reference>
<organism evidence="1 2">
    <name type="scientific">Rhodothermus profundi</name>
    <dbReference type="NCBI Taxonomy" id="633813"/>
    <lineage>
        <taxon>Bacteria</taxon>
        <taxon>Pseudomonadati</taxon>
        <taxon>Rhodothermota</taxon>
        <taxon>Rhodothermia</taxon>
        <taxon>Rhodothermales</taxon>
        <taxon>Rhodothermaceae</taxon>
        <taxon>Rhodothermus</taxon>
    </lineage>
</organism>
<dbReference type="OrthoDB" id="8479124at2"/>
<dbReference type="RefSeq" id="WP_072716425.1">
    <property type="nucleotide sequence ID" value="NZ_FRAU01000011.1"/>
</dbReference>
<dbReference type="EMBL" id="FRAU01000011">
    <property type="protein sequence ID" value="SHL06157.1"/>
    <property type="molecule type" value="Genomic_DNA"/>
</dbReference>
<protein>
    <submittedName>
        <fullName evidence="1">Uncharacterized protein</fullName>
    </submittedName>
</protein>
<evidence type="ECO:0000313" key="2">
    <source>
        <dbReference type="Proteomes" id="UP000185812"/>
    </source>
</evidence>
<dbReference type="SUPFAM" id="SSF53448">
    <property type="entry name" value="Nucleotide-diphospho-sugar transferases"/>
    <property type="match status" value="1"/>
</dbReference>
<proteinExistence type="predicted"/>
<dbReference type="Proteomes" id="UP000185812">
    <property type="component" value="Unassembled WGS sequence"/>
</dbReference>
<gene>
    <name evidence="1" type="ORF">SAMN04488087_2626</name>
</gene>
<evidence type="ECO:0000313" key="1">
    <source>
        <dbReference type="EMBL" id="SHL06157.1"/>
    </source>
</evidence>
<dbReference type="AlphaFoldDB" id="A0A1M6XJL2"/>
<sequence length="322" mass="37603">MTAISTSRSAVCTLFEGHYHYGVGALVNSLYRHGFRGIVWVGYRGKLPPWARAARQTPEGYDLEVAQNCLIRFLPLQIDIFFSNYKPYFMLDLWDRYGLEAERLFYFDPDIVVKCRWSFFEEWVDSGVALCLDGAYAYMPATHPFRLQWQQFACRQGLEVRRWPNEYYNGGFIGVRREHRVLLEAWRTLMEALRQEGVNISSFKNYEGYNIGDRSHPFYVADQDMLNLSVMVTEVPLSVMGTDAMDFTGAGFTMSHAVDAPKPWKKNFLWLLLKRGRLPTLPDAEFLKYIDRPIPLYSPLRLRLRRLNYLASKAVGTFYHRH</sequence>
<accession>A0A1M6XJL2</accession>
<keyword evidence="2" id="KW-1185">Reference proteome</keyword>